<evidence type="ECO:0000313" key="2">
    <source>
        <dbReference type="EMBL" id="EJT98866.1"/>
    </source>
</evidence>
<dbReference type="InterPro" id="IPR011009">
    <property type="entry name" value="Kinase-like_dom_sf"/>
</dbReference>
<dbReference type="SUPFAM" id="SSF56112">
    <property type="entry name" value="Protein kinase-like (PK-like)"/>
    <property type="match status" value="1"/>
</dbReference>
<dbReference type="STRING" id="1858805.M5FZ65"/>
<dbReference type="OrthoDB" id="4062651at2759"/>
<name>M5FZ65_DACPD</name>
<accession>M5FZ65</accession>
<sequence length="308" mass="34981">MLAAQVPHTLSSSSIEEHACNKDLGIDKQLEWIYDDDVDAELAAEVELLRAPYKPFEWDDDGGLLSEPDRDQFAGLWREVEPIAIAKGYALDIEQYVEGKDRPHYWEQFEGRSGLAIPATKDGRVYYVRSMGKDSEEHKCTLRLLQYAHFEPPMPPPVDIFEGPRDRVYVVMDKLKPHWLAAPHTVEGQTMSVDYFLYTVTRMLQNLARLHAAGVAHLDIRPYNVMLDDDGLPVFIDFRQSIVVGDEPSKRLCTVPHAGTTLIPETTQFGYHAPQRESEEPFDGRADDVYAVGILLERSYFTTPSQKA</sequence>
<protein>
    <recommendedName>
        <fullName evidence="1">Protein kinase domain-containing protein</fullName>
    </recommendedName>
</protein>
<gene>
    <name evidence="2" type="ORF">DACRYDRAFT_23994</name>
</gene>
<dbReference type="EMBL" id="JH795871">
    <property type="protein sequence ID" value="EJT98866.1"/>
    <property type="molecule type" value="Genomic_DNA"/>
</dbReference>
<dbReference type="RefSeq" id="XP_040625764.1">
    <property type="nucleotide sequence ID" value="XM_040773498.1"/>
</dbReference>
<reference evidence="2 3" key="1">
    <citation type="journal article" date="2012" name="Science">
        <title>The Paleozoic origin of enzymatic lignin decomposition reconstructed from 31 fungal genomes.</title>
        <authorList>
            <person name="Floudas D."/>
            <person name="Binder M."/>
            <person name="Riley R."/>
            <person name="Barry K."/>
            <person name="Blanchette R.A."/>
            <person name="Henrissat B."/>
            <person name="Martinez A.T."/>
            <person name="Otillar R."/>
            <person name="Spatafora J.W."/>
            <person name="Yadav J.S."/>
            <person name="Aerts A."/>
            <person name="Benoit I."/>
            <person name="Boyd A."/>
            <person name="Carlson A."/>
            <person name="Copeland A."/>
            <person name="Coutinho P.M."/>
            <person name="de Vries R.P."/>
            <person name="Ferreira P."/>
            <person name="Findley K."/>
            <person name="Foster B."/>
            <person name="Gaskell J."/>
            <person name="Glotzer D."/>
            <person name="Gorecki P."/>
            <person name="Heitman J."/>
            <person name="Hesse C."/>
            <person name="Hori C."/>
            <person name="Igarashi K."/>
            <person name="Jurgens J.A."/>
            <person name="Kallen N."/>
            <person name="Kersten P."/>
            <person name="Kohler A."/>
            <person name="Kuees U."/>
            <person name="Kumar T.K.A."/>
            <person name="Kuo A."/>
            <person name="LaButti K."/>
            <person name="Larrondo L.F."/>
            <person name="Lindquist E."/>
            <person name="Ling A."/>
            <person name="Lombard V."/>
            <person name="Lucas S."/>
            <person name="Lundell T."/>
            <person name="Martin R."/>
            <person name="McLaughlin D.J."/>
            <person name="Morgenstern I."/>
            <person name="Morin E."/>
            <person name="Murat C."/>
            <person name="Nagy L.G."/>
            <person name="Nolan M."/>
            <person name="Ohm R.A."/>
            <person name="Patyshakuliyeva A."/>
            <person name="Rokas A."/>
            <person name="Ruiz-Duenas F.J."/>
            <person name="Sabat G."/>
            <person name="Salamov A."/>
            <person name="Samejima M."/>
            <person name="Schmutz J."/>
            <person name="Slot J.C."/>
            <person name="St John F."/>
            <person name="Stenlid J."/>
            <person name="Sun H."/>
            <person name="Sun S."/>
            <person name="Syed K."/>
            <person name="Tsang A."/>
            <person name="Wiebenga A."/>
            <person name="Young D."/>
            <person name="Pisabarro A."/>
            <person name="Eastwood D.C."/>
            <person name="Martin F."/>
            <person name="Cullen D."/>
            <person name="Grigoriev I.V."/>
            <person name="Hibbett D.S."/>
        </authorList>
    </citation>
    <scope>NUCLEOTIDE SEQUENCE [LARGE SCALE GENOMIC DNA]</scope>
    <source>
        <strain evidence="2 3">DJM-731 SS1</strain>
    </source>
</reference>
<evidence type="ECO:0000259" key="1">
    <source>
        <dbReference type="PROSITE" id="PS50011"/>
    </source>
</evidence>
<dbReference type="Pfam" id="PF00069">
    <property type="entry name" value="Pkinase"/>
    <property type="match status" value="1"/>
</dbReference>
<proteinExistence type="predicted"/>
<dbReference type="PROSITE" id="PS50011">
    <property type="entry name" value="PROTEIN_KINASE_DOM"/>
    <property type="match status" value="1"/>
</dbReference>
<keyword evidence="3" id="KW-1185">Reference proteome</keyword>
<feature type="domain" description="Protein kinase" evidence="1">
    <location>
        <begin position="102"/>
        <end position="308"/>
    </location>
</feature>
<dbReference type="AlphaFoldDB" id="M5FZ65"/>
<organism evidence="2 3">
    <name type="scientific">Dacryopinax primogenitus (strain DJM 731)</name>
    <name type="common">Brown rot fungus</name>
    <dbReference type="NCBI Taxonomy" id="1858805"/>
    <lineage>
        <taxon>Eukaryota</taxon>
        <taxon>Fungi</taxon>
        <taxon>Dikarya</taxon>
        <taxon>Basidiomycota</taxon>
        <taxon>Agaricomycotina</taxon>
        <taxon>Dacrymycetes</taxon>
        <taxon>Dacrymycetales</taxon>
        <taxon>Dacrymycetaceae</taxon>
        <taxon>Dacryopinax</taxon>
    </lineage>
</organism>
<dbReference type="Gene3D" id="1.10.510.10">
    <property type="entry name" value="Transferase(Phosphotransferase) domain 1"/>
    <property type="match status" value="1"/>
</dbReference>
<dbReference type="GeneID" id="63688560"/>
<dbReference type="GO" id="GO:0004672">
    <property type="term" value="F:protein kinase activity"/>
    <property type="evidence" value="ECO:0007669"/>
    <property type="project" value="InterPro"/>
</dbReference>
<dbReference type="GO" id="GO:0005524">
    <property type="term" value="F:ATP binding"/>
    <property type="evidence" value="ECO:0007669"/>
    <property type="project" value="InterPro"/>
</dbReference>
<dbReference type="HOGENOM" id="CLU_903216_0_0_1"/>
<dbReference type="Proteomes" id="UP000030653">
    <property type="component" value="Unassembled WGS sequence"/>
</dbReference>
<dbReference type="InterPro" id="IPR000719">
    <property type="entry name" value="Prot_kinase_dom"/>
</dbReference>
<evidence type="ECO:0000313" key="3">
    <source>
        <dbReference type="Proteomes" id="UP000030653"/>
    </source>
</evidence>